<accession>A0AAD2HRZ6</accession>
<feature type="compositionally biased region" description="Basic residues" evidence="1">
    <location>
        <begin position="131"/>
        <end position="146"/>
    </location>
</feature>
<name>A0AAD2HRZ6_9AGAR</name>
<evidence type="ECO:0000256" key="1">
    <source>
        <dbReference type="SAM" id="MobiDB-lite"/>
    </source>
</evidence>
<gene>
    <name evidence="2" type="ORF">MYCIT1_LOCUS31903</name>
</gene>
<feature type="non-terminal residue" evidence="2">
    <location>
        <position position="1"/>
    </location>
</feature>
<keyword evidence="3" id="KW-1185">Reference proteome</keyword>
<dbReference type="EMBL" id="CAVNYO010000443">
    <property type="protein sequence ID" value="CAK5281053.1"/>
    <property type="molecule type" value="Genomic_DNA"/>
</dbReference>
<evidence type="ECO:0000313" key="3">
    <source>
        <dbReference type="Proteomes" id="UP001295794"/>
    </source>
</evidence>
<dbReference type="Proteomes" id="UP001295794">
    <property type="component" value="Unassembled WGS sequence"/>
</dbReference>
<feature type="region of interest" description="Disordered" evidence="1">
    <location>
        <begin position="94"/>
        <end position="161"/>
    </location>
</feature>
<reference evidence="2" key="1">
    <citation type="submission" date="2023-11" db="EMBL/GenBank/DDBJ databases">
        <authorList>
            <person name="De Vega J J."/>
            <person name="De Vega J J."/>
        </authorList>
    </citation>
    <scope>NUCLEOTIDE SEQUENCE</scope>
</reference>
<protein>
    <submittedName>
        <fullName evidence="2">Uncharacterized protein</fullName>
    </submittedName>
</protein>
<dbReference type="AlphaFoldDB" id="A0AAD2HRZ6"/>
<evidence type="ECO:0000313" key="2">
    <source>
        <dbReference type="EMBL" id="CAK5281053.1"/>
    </source>
</evidence>
<comment type="caution">
    <text evidence="2">The sequence shown here is derived from an EMBL/GenBank/DDBJ whole genome shotgun (WGS) entry which is preliminary data.</text>
</comment>
<organism evidence="2 3">
    <name type="scientific">Mycena citricolor</name>
    <dbReference type="NCBI Taxonomy" id="2018698"/>
    <lineage>
        <taxon>Eukaryota</taxon>
        <taxon>Fungi</taxon>
        <taxon>Dikarya</taxon>
        <taxon>Basidiomycota</taxon>
        <taxon>Agaricomycotina</taxon>
        <taxon>Agaricomycetes</taxon>
        <taxon>Agaricomycetidae</taxon>
        <taxon>Agaricales</taxon>
        <taxon>Marasmiineae</taxon>
        <taxon>Mycenaceae</taxon>
        <taxon>Mycena</taxon>
    </lineage>
</organism>
<proteinExistence type="predicted"/>
<sequence>SNLILSSSSTAVTVSSVETREFLWLCEASEPSPSVISERWVRTWSIWDVVSSAKSSSLSRGRHASRLSLLEPDEGAGTACSVLVDAFECVIDPASSSSSSSVSPPRPTAQRDWTTRTPRAEPASDTTVPLVRRRLRSPSRRLARGRGQRDARAGAGERGVAPAETDVSRVVLAGPRVDDRNVLAILEMRPCSPPSRFRLQRRLWVGRVSTGAVAAESTHEGTPAAVVAQERVVVIVRDRSRHRDLLPLFVGDGWPRGKLRSLRGLLAREQRDLPRPALARSRARTQLDGLWKRHGGPFFA</sequence>